<dbReference type="SUPFAM" id="SSF53448">
    <property type="entry name" value="Nucleotide-diphospho-sugar transferases"/>
    <property type="match status" value="1"/>
</dbReference>
<feature type="signal peptide" evidence="1">
    <location>
        <begin position="1"/>
        <end position="22"/>
    </location>
</feature>
<dbReference type="EMBL" id="CAJNOE010002363">
    <property type="protein sequence ID" value="CAF1479831.1"/>
    <property type="molecule type" value="Genomic_DNA"/>
</dbReference>
<evidence type="ECO:0000256" key="1">
    <source>
        <dbReference type="SAM" id="SignalP"/>
    </source>
</evidence>
<gene>
    <name evidence="2" type="ORF">IZO911_LOCUS43921</name>
</gene>
<name>A0A815RMM9_9BILA</name>
<protein>
    <submittedName>
        <fullName evidence="2">Uncharacterized protein</fullName>
    </submittedName>
</protein>
<dbReference type="PANTHER" id="PTHR31362:SF0">
    <property type="entry name" value="EXOSTOSIN DOMAIN-CONTAINING PROTEIN-RELATED"/>
    <property type="match status" value="1"/>
</dbReference>
<keyword evidence="1" id="KW-0732">Signal</keyword>
<evidence type="ECO:0000313" key="2">
    <source>
        <dbReference type="EMBL" id="CAF1479831.1"/>
    </source>
</evidence>
<dbReference type="Gene3D" id="3.90.550.10">
    <property type="entry name" value="Spore Coat Polysaccharide Biosynthesis Protein SpsA, Chain A"/>
    <property type="match status" value="1"/>
</dbReference>
<feature type="chain" id="PRO_5033040055" evidence="1">
    <location>
        <begin position="23"/>
        <end position="504"/>
    </location>
</feature>
<dbReference type="InterPro" id="IPR005049">
    <property type="entry name" value="STL-like"/>
</dbReference>
<dbReference type="PANTHER" id="PTHR31362">
    <property type="entry name" value="GLYCOSYLTRANSFERASE STELLO1-RELATED"/>
    <property type="match status" value="1"/>
</dbReference>
<feature type="non-terminal residue" evidence="2">
    <location>
        <position position="1"/>
    </location>
</feature>
<reference evidence="2" key="1">
    <citation type="submission" date="2021-02" db="EMBL/GenBank/DDBJ databases">
        <authorList>
            <person name="Nowell W R."/>
        </authorList>
    </citation>
    <scope>NUCLEOTIDE SEQUENCE</scope>
</reference>
<dbReference type="Proteomes" id="UP000663860">
    <property type="component" value="Unassembled WGS sequence"/>
</dbReference>
<dbReference type="AlphaFoldDB" id="A0A815RMM9"/>
<evidence type="ECO:0000313" key="3">
    <source>
        <dbReference type="Proteomes" id="UP000663860"/>
    </source>
</evidence>
<proteinExistence type="predicted"/>
<dbReference type="InterPro" id="IPR029044">
    <property type="entry name" value="Nucleotide-diphossugar_trans"/>
</dbReference>
<sequence>MTVGAAIIFLASYIYFSGTTKAVVVCTDDSTLHNLQTTEPVLSQHTKQNVTSLVVVIPFSSLRQAPSLRSHALNHLNQSISVRKPVNITITRINSSNQNSITEMVNVNQTRKFLSYWEKSNVALVIHFNYNLYQRIDFLTIYRELFPIVIFTGPDPHSKVLHCPDGGKGSYAYICLTRVIALYPNYTGYLMAHFDVLPIFYNLEKKDLSRIWIPPITLTDPSKANDWQWPASHGKQAFDGFFSTLRNSGRNNSLYSKYLDNYMRNAGKNLTSSFSDIFYLPKRFVSDWFILTDLMLQNHLFLEIGFAATSLLMTSTTISKEIIQLNGERWSEKDLVISLHDKNNLEYYHRIDHQSKLHQVELILDFDFIRIIEVQQKFKMNIIIPMGGIGHRFSQQNYRFPKPLIKIVGRPILFWLLDNLDTKDDDITYIGLMKNLEKQFGLTQILKTEYPKRIFQFILIDFETRGAAETLFIILQSMSKDRLERKTISLDCDTIYLKPIIDDF</sequence>
<organism evidence="2 3">
    <name type="scientific">Adineta steineri</name>
    <dbReference type="NCBI Taxonomy" id="433720"/>
    <lineage>
        <taxon>Eukaryota</taxon>
        <taxon>Metazoa</taxon>
        <taxon>Spiralia</taxon>
        <taxon>Gnathifera</taxon>
        <taxon>Rotifera</taxon>
        <taxon>Eurotatoria</taxon>
        <taxon>Bdelloidea</taxon>
        <taxon>Adinetida</taxon>
        <taxon>Adinetidae</taxon>
        <taxon>Adineta</taxon>
    </lineage>
</organism>
<comment type="caution">
    <text evidence="2">The sequence shown here is derived from an EMBL/GenBank/DDBJ whole genome shotgun (WGS) entry which is preliminary data.</text>
</comment>
<accession>A0A815RMM9</accession>